<dbReference type="PROSITE" id="PS51760">
    <property type="entry name" value="GH10_2"/>
    <property type="match status" value="1"/>
</dbReference>
<feature type="chain" id="PRO_5003896932" description="Beta-xylanase" evidence="6">
    <location>
        <begin position="20"/>
        <end position="388"/>
    </location>
</feature>
<evidence type="ECO:0000313" key="9">
    <source>
        <dbReference type="Proteomes" id="UP000006263"/>
    </source>
</evidence>
<keyword evidence="3 5" id="KW-0326">Glycosidase</keyword>
<dbReference type="InterPro" id="IPR017853">
    <property type="entry name" value="GH"/>
</dbReference>
<dbReference type="SMR" id="K6XVM2"/>
<dbReference type="SUPFAM" id="SSF51445">
    <property type="entry name" value="(Trans)glycosidases"/>
    <property type="match status" value="1"/>
</dbReference>
<dbReference type="eggNOG" id="COG3693">
    <property type="taxonomic scope" value="Bacteria"/>
</dbReference>
<dbReference type="InterPro" id="IPR001000">
    <property type="entry name" value="GH10_dom"/>
</dbReference>
<comment type="similarity">
    <text evidence="5">Belongs to the glycosyl hydrolase 10 (cellulase F) family.</text>
</comment>
<evidence type="ECO:0000256" key="6">
    <source>
        <dbReference type="SAM" id="SignalP"/>
    </source>
</evidence>
<evidence type="ECO:0000313" key="8">
    <source>
        <dbReference type="EMBL" id="GAC24669.1"/>
    </source>
</evidence>
<keyword evidence="1 5" id="KW-0378">Hydrolase</keyword>
<dbReference type="Gene3D" id="3.20.20.80">
    <property type="entry name" value="Glycosidases"/>
    <property type="match status" value="1"/>
</dbReference>
<keyword evidence="4 5" id="KW-0624">Polysaccharide degradation</keyword>
<reference evidence="8 9" key="1">
    <citation type="journal article" date="2017" name="Antonie Van Leeuwenhoek">
        <title>Rhizobium rhizosphaerae sp. nov., a novel species isolated from rice rhizosphere.</title>
        <authorList>
            <person name="Zhao J.J."/>
            <person name="Zhang J."/>
            <person name="Zhang R.J."/>
            <person name="Zhang C.W."/>
            <person name="Yin H.Q."/>
            <person name="Zhang X.X."/>
        </authorList>
    </citation>
    <scope>NUCLEOTIDE SEQUENCE [LARGE SCALE GENOMIC DNA]</scope>
    <source>
        <strain evidence="8 9">KMM 241</strain>
    </source>
</reference>
<dbReference type="EC" id="3.2.1.8" evidence="5"/>
<dbReference type="PRINTS" id="PR00134">
    <property type="entry name" value="GLHYDRLASE10"/>
</dbReference>
<dbReference type="Pfam" id="PF00331">
    <property type="entry name" value="Glyco_hydro_10"/>
    <property type="match status" value="1"/>
</dbReference>
<name>K6XVM2_9ALTE</name>
<organism evidence="8 9">
    <name type="scientific">Paraglaciecola mesophila KMM 241</name>
    <dbReference type="NCBI Taxonomy" id="1128912"/>
    <lineage>
        <taxon>Bacteria</taxon>
        <taxon>Pseudomonadati</taxon>
        <taxon>Pseudomonadota</taxon>
        <taxon>Gammaproteobacteria</taxon>
        <taxon>Alteromonadales</taxon>
        <taxon>Alteromonadaceae</taxon>
        <taxon>Paraglaciecola</taxon>
    </lineage>
</organism>
<dbReference type="InterPro" id="IPR044846">
    <property type="entry name" value="GH10"/>
</dbReference>
<dbReference type="EMBL" id="BAEP01000049">
    <property type="protein sequence ID" value="GAC24669.1"/>
    <property type="molecule type" value="Genomic_DNA"/>
</dbReference>
<comment type="catalytic activity">
    <reaction evidence="5">
        <text>Endohydrolysis of (1-&gt;4)-beta-D-xylosidic linkages in xylans.</text>
        <dbReference type="EC" id="3.2.1.8"/>
    </reaction>
</comment>
<keyword evidence="2 5" id="KW-0119">Carbohydrate metabolism</keyword>
<keyword evidence="6" id="KW-0732">Signal</keyword>
<dbReference type="SMART" id="SM00633">
    <property type="entry name" value="Glyco_10"/>
    <property type="match status" value="1"/>
</dbReference>
<dbReference type="Proteomes" id="UP000006263">
    <property type="component" value="Unassembled WGS sequence"/>
</dbReference>
<evidence type="ECO:0000256" key="4">
    <source>
        <dbReference type="ARBA" id="ARBA00023326"/>
    </source>
</evidence>
<gene>
    <name evidence="8" type="primary">xynA</name>
    <name evidence="8" type="ORF">GMES_2374</name>
</gene>
<comment type="caution">
    <text evidence="8">The sequence shown here is derived from an EMBL/GenBank/DDBJ whole genome shotgun (WGS) entry which is preliminary data.</text>
</comment>
<evidence type="ECO:0000256" key="1">
    <source>
        <dbReference type="ARBA" id="ARBA00022801"/>
    </source>
</evidence>
<accession>K6XVM2</accession>
<dbReference type="PANTHER" id="PTHR31490:SF90">
    <property type="entry name" value="ENDO-1,4-BETA-XYLANASE A"/>
    <property type="match status" value="1"/>
</dbReference>
<dbReference type="GO" id="GO:0031176">
    <property type="term" value="F:endo-1,4-beta-xylanase activity"/>
    <property type="evidence" value="ECO:0007669"/>
    <property type="project" value="UniProtKB-EC"/>
</dbReference>
<protein>
    <recommendedName>
        <fullName evidence="5">Beta-xylanase</fullName>
        <ecNumber evidence="5">3.2.1.8</ecNumber>
    </recommendedName>
</protein>
<dbReference type="AlphaFoldDB" id="K6XVM2"/>
<evidence type="ECO:0000256" key="5">
    <source>
        <dbReference type="RuleBase" id="RU361174"/>
    </source>
</evidence>
<sequence length="388" mass="43536">MKPCLMALTLVAISSMSQAATAMSSKETAMSLKNEAVSLTKSLKAYFSTQFLVGSAINAQQAKRTEQDTDALIIAQFKTITPENELKWERIHPKPDTYDFSLSDEYVDYGLANNMFTVGHTLVWHSQTPEWVFEDAQGKPLTRAALLARMEEHIQTVVSRYKGKIKGWDVVNEALNEDGSLRDSKWRQIIGDDFIEKAFTYAHAADPDAELYYNDYNLYKPEKSAGAARLIKSLQNKGVPVHGVGLQGHYSLTHPALNELDDALTLFASLGIESMITELDVSVLPFPSEAEQGADISQDLALQKALNPYPNGLPKAQHDALSVRYKEIFSVFSKHQASISRVTFWGVNDANSWRNDWPMRGRTDYPLLFDRKNQPKPAYHTLMTTPVR</sequence>
<evidence type="ECO:0000256" key="3">
    <source>
        <dbReference type="ARBA" id="ARBA00023295"/>
    </source>
</evidence>
<feature type="signal peptide" evidence="6">
    <location>
        <begin position="1"/>
        <end position="19"/>
    </location>
</feature>
<dbReference type="RefSeq" id="WP_006992820.1">
    <property type="nucleotide sequence ID" value="NZ_BAEP01000049.1"/>
</dbReference>
<evidence type="ECO:0000256" key="2">
    <source>
        <dbReference type="ARBA" id="ARBA00023277"/>
    </source>
</evidence>
<keyword evidence="8" id="KW-0858">Xylan degradation</keyword>
<feature type="domain" description="GH10" evidence="7">
    <location>
        <begin position="37"/>
        <end position="385"/>
    </location>
</feature>
<dbReference type="GO" id="GO:0045493">
    <property type="term" value="P:xylan catabolic process"/>
    <property type="evidence" value="ECO:0007669"/>
    <property type="project" value="UniProtKB-KW"/>
</dbReference>
<evidence type="ECO:0000259" key="7">
    <source>
        <dbReference type="PROSITE" id="PS51760"/>
    </source>
</evidence>
<proteinExistence type="inferred from homology"/>
<dbReference type="PANTHER" id="PTHR31490">
    <property type="entry name" value="GLYCOSYL HYDROLASE"/>
    <property type="match status" value="1"/>
</dbReference>